<reference evidence="1" key="2">
    <citation type="submission" date="2020-05" db="UniProtKB">
        <authorList>
            <consortium name="EnsemblMetazoa"/>
        </authorList>
    </citation>
    <scope>IDENTIFICATION</scope>
    <source>
        <strain evidence="1">IAEA</strain>
    </source>
</reference>
<proteinExistence type="predicted"/>
<dbReference type="AlphaFoldDB" id="A0A1A9WWN2"/>
<dbReference type="PANTHER" id="PTHR39069">
    <property type="entry name" value="ECDYSONE-INDUCIBLE GENE E1, ISOFORM A"/>
    <property type="match status" value="1"/>
</dbReference>
<keyword evidence="2" id="KW-1185">Reference proteome</keyword>
<evidence type="ECO:0000313" key="1">
    <source>
        <dbReference type="EnsemblMetazoa" id="GBRI035147-PA"/>
    </source>
</evidence>
<dbReference type="STRING" id="37001.A0A1A9WWN2"/>
<protein>
    <submittedName>
        <fullName evidence="1">EB domain-containing protein</fullName>
    </submittedName>
</protein>
<organism evidence="1 2">
    <name type="scientific">Glossina brevipalpis</name>
    <dbReference type="NCBI Taxonomy" id="37001"/>
    <lineage>
        <taxon>Eukaryota</taxon>
        <taxon>Metazoa</taxon>
        <taxon>Ecdysozoa</taxon>
        <taxon>Arthropoda</taxon>
        <taxon>Hexapoda</taxon>
        <taxon>Insecta</taxon>
        <taxon>Pterygota</taxon>
        <taxon>Neoptera</taxon>
        <taxon>Endopterygota</taxon>
        <taxon>Diptera</taxon>
        <taxon>Brachycera</taxon>
        <taxon>Muscomorpha</taxon>
        <taxon>Hippoboscoidea</taxon>
        <taxon>Glossinidae</taxon>
        <taxon>Glossina</taxon>
    </lineage>
</organism>
<dbReference type="Proteomes" id="UP000091820">
    <property type="component" value="Unassembled WGS sequence"/>
</dbReference>
<sequence length="114" mass="12825">MLYIHSNGKMKRKDRNHKINLNAKYNSTNIVNKKGEEVVKILLITTLHSVKALGTTTLGSKCQHDMDCTDFIKGSTCSAQGYCECAPYFVQYNNTQCLSYHNIGVLPKCNQMTC</sequence>
<reference evidence="2" key="1">
    <citation type="submission" date="2014-03" db="EMBL/GenBank/DDBJ databases">
        <authorList>
            <person name="Aksoy S."/>
            <person name="Warren W."/>
            <person name="Wilson R.K."/>
        </authorList>
    </citation>
    <scope>NUCLEOTIDE SEQUENCE [LARGE SCALE GENOMIC DNA]</scope>
    <source>
        <strain evidence="2">IAEA</strain>
    </source>
</reference>
<dbReference type="EnsemblMetazoa" id="GBRI035147-RA">
    <property type="protein sequence ID" value="GBRI035147-PA"/>
    <property type="gene ID" value="GBRI035147"/>
</dbReference>
<accession>A0A1A9WWN2</accession>
<evidence type="ECO:0000313" key="2">
    <source>
        <dbReference type="Proteomes" id="UP000091820"/>
    </source>
</evidence>
<name>A0A1A9WWN2_9MUSC</name>
<dbReference type="VEuPathDB" id="VectorBase:GBRI035147"/>
<dbReference type="PANTHER" id="PTHR39069:SF1">
    <property type="entry name" value="ECDYSONE-INDUCIBLE GENE E1, ISOFORM A"/>
    <property type="match status" value="1"/>
</dbReference>